<feature type="transmembrane region" description="Helical" evidence="13">
    <location>
        <begin position="92"/>
        <end position="112"/>
    </location>
</feature>
<evidence type="ECO:0000256" key="1">
    <source>
        <dbReference type="ARBA" id="ARBA00001970"/>
    </source>
</evidence>
<dbReference type="GO" id="GO:0009055">
    <property type="term" value="F:electron transfer activity"/>
    <property type="evidence" value="ECO:0007669"/>
    <property type="project" value="InterPro"/>
</dbReference>
<evidence type="ECO:0000256" key="13">
    <source>
        <dbReference type="SAM" id="Phobius"/>
    </source>
</evidence>
<protein>
    <submittedName>
        <fullName evidence="15">Cytochrome b</fullName>
    </submittedName>
</protein>
<dbReference type="RefSeq" id="WP_136941900.1">
    <property type="nucleotide sequence ID" value="NZ_SWKR01000002.1"/>
</dbReference>
<evidence type="ECO:0000256" key="2">
    <source>
        <dbReference type="ARBA" id="ARBA00004651"/>
    </source>
</evidence>
<evidence type="ECO:0000256" key="9">
    <source>
        <dbReference type="ARBA" id="ARBA00022989"/>
    </source>
</evidence>
<keyword evidence="8" id="KW-0249">Electron transport</keyword>
<comment type="caution">
    <text evidence="15">The sequence shown here is derived from an EMBL/GenBank/DDBJ whole genome shotgun (WGS) entry which is preliminary data.</text>
</comment>
<comment type="cofactor">
    <cofactor evidence="1">
        <name>heme b</name>
        <dbReference type="ChEBI" id="CHEBI:60344"/>
    </cofactor>
</comment>
<feature type="domain" description="Cytochrome b561 bacterial/Ni-hydrogenase" evidence="14">
    <location>
        <begin position="10"/>
        <end position="179"/>
    </location>
</feature>
<evidence type="ECO:0000313" key="16">
    <source>
        <dbReference type="Proteomes" id="UP000309138"/>
    </source>
</evidence>
<keyword evidence="11 13" id="KW-0472">Membrane</keyword>
<keyword evidence="7" id="KW-0479">Metal-binding</keyword>
<feature type="transmembrane region" description="Helical" evidence="13">
    <location>
        <begin position="16"/>
        <end position="36"/>
    </location>
</feature>
<keyword evidence="6 13" id="KW-0812">Transmembrane</keyword>
<dbReference type="InterPro" id="IPR011577">
    <property type="entry name" value="Cyt_b561_bac/Ni-Hgenase"/>
</dbReference>
<evidence type="ECO:0000256" key="4">
    <source>
        <dbReference type="ARBA" id="ARBA00022475"/>
    </source>
</evidence>
<keyword evidence="9 13" id="KW-1133">Transmembrane helix</keyword>
<evidence type="ECO:0000256" key="11">
    <source>
        <dbReference type="ARBA" id="ARBA00023136"/>
    </source>
</evidence>
<dbReference type="InterPro" id="IPR052168">
    <property type="entry name" value="Cytochrome_b561_oxidase"/>
</dbReference>
<name>A0A4V5PTG9_9SPHN</name>
<comment type="subcellular location">
    <subcellularLocation>
        <location evidence="2">Cell membrane</location>
        <topology evidence="2">Multi-pass membrane protein</topology>
    </subcellularLocation>
</comment>
<keyword evidence="10" id="KW-0408">Iron</keyword>
<reference evidence="15 16" key="1">
    <citation type="submission" date="2019-04" db="EMBL/GenBank/DDBJ databases">
        <authorList>
            <person name="Yang Y."/>
            <person name="Wei D."/>
        </authorList>
    </citation>
    <scope>NUCLEOTIDE SEQUENCE [LARGE SCALE GENOMIC DNA]</scope>
    <source>
        <strain evidence="15 16">L-1-4w-11</strain>
    </source>
</reference>
<sequence>MRTAIVRTDRYSRGAIAFHWTIAVLVLFNLALVWAGDAIFGDFPAMPTHKAVGITVLVLSIARLVWRWTHRPPPLAPTLNGWQRVAARGTHYAFYVLMIGVPLGGWVLVSGAETRRPLNWFGLFDIPFLPVSRSAGELASAVHGTAGTLLAGLIALHVAAALRHHLLLRDNTLARMVPGLEAPR</sequence>
<evidence type="ECO:0000256" key="10">
    <source>
        <dbReference type="ARBA" id="ARBA00023004"/>
    </source>
</evidence>
<feature type="transmembrane region" description="Helical" evidence="13">
    <location>
        <begin position="48"/>
        <end position="66"/>
    </location>
</feature>
<dbReference type="EMBL" id="SWKR01000002">
    <property type="protein sequence ID" value="TKD49958.1"/>
    <property type="molecule type" value="Genomic_DNA"/>
</dbReference>
<dbReference type="OrthoDB" id="1247465at2"/>
<accession>A0A4V5PTG9</accession>
<dbReference type="AlphaFoldDB" id="A0A4V5PTG9"/>
<dbReference type="PANTHER" id="PTHR30529">
    <property type="entry name" value="CYTOCHROME B561"/>
    <property type="match status" value="1"/>
</dbReference>
<comment type="similarity">
    <text evidence="12">Belongs to the cytochrome b561 family.</text>
</comment>
<dbReference type="SUPFAM" id="SSF81342">
    <property type="entry name" value="Transmembrane di-heme cytochromes"/>
    <property type="match status" value="1"/>
</dbReference>
<gene>
    <name evidence="15" type="ORF">FBR43_03665</name>
</gene>
<dbReference type="PANTHER" id="PTHR30529:SF1">
    <property type="entry name" value="CYTOCHROME B561 HOMOLOG 2"/>
    <property type="match status" value="1"/>
</dbReference>
<feature type="transmembrane region" description="Helical" evidence="13">
    <location>
        <begin position="138"/>
        <end position="162"/>
    </location>
</feature>
<dbReference type="InterPro" id="IPR016174">
    <property type="entry name" value="Di-haem_cyt_TM"/>
</dbReference>
<keyword evidence="4" id="KW-1003">Cell membrane</keyword>
<dbReference type="GO" id="GO:0046872">
    <property type="term" value="F:metal ion binding"/>
    <property type="evidence" value="ECO:0007669"/>
    <property type="project" value="UniProtKB-KW"/>
</dbReference>
<evidence type="ECO:0000256" key="5">
    <source>
        <dbReference type="ARBA" id="ARBA00022617"/>
    </source>
</evidence>
<evidence type="ECO:0000313" key="15">
    <source>
        <dbReference type="EMBL" id="TKD49958.1"/>
    </source>
</evidence>
<dbReference type="GO" id="GO:0020037">
    <property type="term" value="F:heme binding"/>
    <property type="evidence" value="ECO:0007669"/>
    <property type="project" value="TreeGrafter"/>
</dbReference>
<dbReference type="GO" id="GO:0022904">
    <property type="term" value="P:respiratory electron transport chain"/>
    <property type="evidence" value="ECO:0007669"/>
    <property type="project" value="InterPro"/>
</dbReference>
<evidence type="ECO:0000259" key="14">
    <source>
        <dbReference type="Pfam" id="PF01292"/>
    </source>
</evidence>
<dbReference type="GO" id="GO:0005886">
    <property type="term" value="C:plasma membrane"/>
    <property type="evidence" value="ECO:0007669"/>
    <property type="project" value="UniProtKB-SubCell"/>
</dbReference>
<evidence type="ECO:0000256" key="6">
    <source>
        <dbReference type="ARBA" id="ARBA00022692"/>
    </source>
</evidence>
<evidence type="ECO:0000256" key="7">
    <source>
        <dbReference type="ARBA" id="ARBA00022723"/>
    </source>
</evidence>
<keyword evidence="5" id="KW-0349">Heme</keyword>
<evidence type="ECO:0000256" key="3">
    <source>
        <dbReference type="ARBA" id="ARBA00022448"/>
    </source>
</evidence>
<evidence type="ECO:0000256" key="8">
    <source>
        <dbReference type="ARBA" id="ARBA00022982"/>
    </source>
</evidence>
<keyword evidence="3" id="KW-0813">Transport</keyword>
<dbReference type="Pfam" id="PF01292">
    <property type="entry name" value="Ni_hydr_CYTB"/>
    <property type="match status" value="1"/>
</dbReference>
<evidence type="ECO:0000256" key="12">
    <source>
        <dbReference type="ARBA" id="ARBA00037975"/>
    </source>
</evidence>
<organism evidence="15 16">
    <name type="scientific">Sphingomonas baiyangensis</name>
    <dbReference type="NCBI Taxonomy" id="2572576"/>
    <lineage>
        <taxon>Bacteria</taxon>
        <taxon>Pseudomonadati</taxon>
        <taxon>Pseudomonadota</taxon>
        <taxon>Alphaproteobacteria</taxon>
        <taxon>Sphingomonadales</taxon>
        <taxon>Sphingomonadaceae</taxon>
        <taxon>Sphingomonas</taxon>
    </lineage>
</organism>
<dbReference type="Proteomes" id="UP000309138">
    <property type="component" value="Unassembled WGS sequence"/>
</dbReference>
<proteinExistence type="inferred from homology"/>
<keyword evidence="16" id="KW-1185">Reference proteome</keyword>